<keyword evidence="4" id="KW-1185">Reference proteome</keyword>
<proteinExistence type="inferred from homology"/>
<dbReference type="PANTHER" id="PTHR16517">
    <property type="entry name" value="TUBBY-RELATED"/>
    <property type="match status" value="1"/>
</dbReference>
<gene>
    <name evidence="3" type="ORF">SASPL_112350</name>
</gene>
<evidence type="ECO:0000256" key="1">
    <source>
        <dbReference type="ARBA" id="ARBA00007129"/>
    </source>
</evidence>
<comment type="caution">
    <text evidence="3">The sequence shown here is derived from an EMBL/GenBank/DDBJ whole genome shotgun (WGS) entry which is preliminary data.</text>
</comment>
<accession>A0A8X8YE63</accession>
<reference evidence="3" key="2">
    <citation type="submission" date="2020-08" db="EMBL/GenBank/DDBJ databases">
        <title>Plant Genome Project.</title>
        <authorList>
            <person name="Zhang R.-G."/>
        </authorList>
    </citation>
    <scope>NUCLEOTIDE SEQUENCE</scope>
    <source>
        <strain evidence="3">Huo1</strain>
        <tissue evidence="3">Leaf</tissue>
    </source>
</reference>
<sequence length="335" mass="36418">MNGSTVNPYSLDCFKDVTKRSSKPLKRHVTHNGCTYCKVFFCPVISLVCLHCNYYSAPDVQKTSTENSSNQGTQNLCKPAAEVLPYKQLSNDVPSSEDYQVNATLGQTSYRRTFCNEQVAHQQVTVPASHLFFAYSYVDVHDVLARSNIYMGESGAFEPSMTSASQLPVNNTLGPHCIVNSYSFSDRPGKLLSVVSGKSTSTVDTVDIRWPTQVCDIARSAISIVSQIVPLADDGKFLLSARKCRRPTCTDYMISLHADDTSKGSETCVGKLRSNFLGTKLVVFDALLPHSGAKMVKSWSTHMVGSKQISPKPPAGNYTNGPVSVSAGRVAESCG</sequence>
<dbReference type="PANTHER" id="PTHR16517:SF158">
    <property type="entry name" value="TUBBY-LIKE F-BOX PROTEIN 9"/>
    <property type="match status" value="1"/>
</dbReference>
<comment type="similarity">
    <text evidence="1">Belongs to the TUB family.</text>
</comment>
<dbReference type="InterPro" id="IPR000007">
    <property type="entry name" value="Tubby_C"/>
</dbReference>
<dbReference type="SUPFAM" id="SSF54518">
    <property type="entry name" value="Tubby C-terminal domain-like"/>
    <property type="match status" value="1"/>
</dbReference>
<evidence type="ECO:0000313" key="3">
    <source>
        <dbReference type="EMBL" id="KAG6428101.1"/>
    </source>
</evidence>
<evidence type="ECO:0000259" key="2">
    <source>
        <dbReference type="Pfam" id="PF01167"/>
    </source>
</evidence>
<dbReference type="PRINTS" id="PR01573">
    <property type="entry name" value="SUPERTUBBY"/>
</dbReference>
<dbReference type="InterPro" id="IPR025659">
    <property type="entry name" value="Tubby-like_C"/>
</dbReference>
<dbReference type="AlphaFoldDB" id="A0A8X8YE63"/>
<dbReference type="Gene3D" id="3.20.90.10">
    <property type="entry name" value="Tubby Protein, Chain A"/>
    <property type="match status" value="1"/>
</dbReference>
<organism evidence="3">
    <name type="scientific">Salvia splendens</name>
    <name type="common">Scarlet sage</name>
    <dbReference type="NCBI Taxonomy" id="180675"/>
    <lineage>
        <taxon>Eukaryota</taxon>
        <taxon>Viridiplantae</taxon>
        <taxon>Streptophyta</taxon>
        <taxon>Embryophyta</taxon>
        <taxon>Tracheophyta</taxon>
        <taxon>Spermatophyta</taxon>
        <taxon>Magnoliopsida</taxon>
        <taxon>eudicotyledons</taxon>
        <taxon>Gunneridae</taxon>
        <taxon>Pentapetalae</taxon>
        <taxon>asterids</taxon>
        <taxon>lamiids</taxon>
        <taxon>Lamiales</taxon>
        <taxon>Lamiaceae</taxon>
        <taxon>Nepetoideae</taxon>
        <taxon>Mentheae</taxon>
        <taxon>Salviinae</taxon>
        <taxon>Salvia</taxon>
        <taxon>Salvia subgen. Calosphace</taxon>
        <taxon>core Calosphace</taxon>
    </lineage>
</organism>
<evidence type="ECO:0000313" key="4">
    <source>
        <dbReference type="Proteomes" id="UP000298416"/>
    </source>
</evidence>
<name>A0A8X8YE63_SALSN</name>
<dbReference type="Proteomes" id="UP000298416">
    <property type="component" value="Unassembled WGS sequence"/>
</dbReference>
<dbReference type="Pfam" id="PF01167">
    <property type="entry name" value="Tub"/>
    <property type="match status" value="1"/>
</dbReference>
<feature type="domain" description="Tubby C-terminal" evidence="2">
    <location>
        <begin position="232"/>
        <end position="318"/>
    </location>
</feature>
<protein>
    <recommendedName>
        <fullName evidence="2">Tubby C-terminal domain-containing protein</fullName>
    </recommendedName>
</protein>
<reference evidence="3" key="1">
    <citation type="submission" date="2018-01" db="EMBL/GenBank/DDBJ databases">
        <authorList>
            <person name="Mao J.F."/>
        </authorList>
    </citation>
    <scope>NUCLEOTIDE SEQUENCE</scope>
    <source>
        <strain evidence="3">Huo1</strain>
        <tissue evidence="3">Leaf</tissue>
    </source>
</reference>
<dbReference type="EMBL" id="PNBA02000004">
    <property type="protein sequence ID" value="KAG6428101.1"/>
    <property type="molecule type" value="Genomic_DNA"/>
</dbReference>